<dbReference type="GO" id="GO:0070476">
    <property type="term" value="P:rRNA (guanine-N7)-methylation"/>
    <property type="evidence" value="ECO:0007669"/>
    <property type="project" value="TreeGrafter"/>
</dbReference>
<keyword evidence="8" id="KW-0489">Methyltransferase</keyword>
<protein>
    <recommendedName>
        <fullName evidence="4">Multifunctional methyltransferase subunit TRM112-like protein</fullName>
    </recommendedName>
    <alternativeName>
        <fullName evidence="7">tRNA methyltransferase 112 homolog</fullName>
    </alternativeName>
</protein>
<comment type="subcellular location">
    <subcellularLocation>
        <location evidence="1">Cytoplasm</location>
        <location evidence="1">Perinuclear region</location>
    </subcellularLocation>
    <subcellularLocation>
        <location evidence="2">Nucleus</location>
        <location evidence="2">Nucleoplasm</location>
    </subcellularLocation>
</comment>
<dbReference type="EMBL" id="GIKN01006669">
    <property type="protein sequence ID" value="NIE48942.1"/>
    <property type="molecule type" value="Transcribed_RNA"/>
</dbReference>
<dbReference type="GO" id="GO:0030488">
    <property type="term" value="P:tRNA methylation"/>
    <property type="evidence" value="ECO:0007669"/>
    <property type="project" value="TreeGrafter"/>
</dbReference>
<dbReference type="GO" id="GO:0008168">
    <property type="term" value="F:methyltransferase activity"/>
    <property type="evidence" value="ECO:0007669"/>
    <property type="project" value="UniProtKB-KW"/>
</dbReference>
<dbReference type="GO" id="GO:0046982">
    <property type="term" value="F:protein heterodimerization activity"/>
    <property type="evidence" value="ECO:0007669"/>
    <property type="project" value="InterPro"/>
</dbReference>
<evidence type="ECO:0000256" key="7">
    <source>
        <dbReference type="ARBA" id="ARBA00030516"/>
    </source>
</evidence>
<evidence type="ECO:0000256" key="5">
    <source>
        <dbReference type="ARBA" id="ARBA00022490"/>
    </source>
</evidence>
<proteinExistence type="inferred from homology"/>
<dbReference type="Pfam" id="PF03966">
    <property type="entry name" value="Trm112p"/>
    <property type="match status" value="1"/>
</dbReference>
<organism evidence="8">
    <name type="scientific">Rhipicephalus microplus</name>
    <name type="common">Cattle tick</name>
    <name type="synonym">Boophilus microplus</name>
    <dbReference type="NCBI Taxonomy" id="6941"/>
    <lineage>
        <taxon>Eukaryota</taxon>
        <taxon>Metazoa</taxon>
        <taxon>Ecdysozoa</taxon>
        <taxon>Arthropoda</taxon>
        <taxon>Chelicerata</taxon>
        <taxon>Arachnida</taxon>
        <taxon>Acari</taxon>
        <taxon>Parasitiformes</taxon>
        <taxon>Ixodida</taxon>
        <taxon>Ixodoidea</taxon>
        <taxon>Ixodidae</taxon>
        <taxon>Rhipicephalinae</taxon>
        <taxon>Rhipicephalus</taxon>
        <taxon>Boophilus</taxon>
    </lineage>
</organism>
<accession>A0A6G5AD83</accession>
<reference evidence="8" key="1">
    <citation type="submission" date="2020-03" db="EMBL/GenBank/DDBJ databases">
        <title>A transcriptome and proteome of the tick Rhipicephalus microplus shaped by the genetic composition of its hosts and developmental stage.</title>
        <authorList>
            <person name="Garcia G.R."/>
            <person name="Ribeiro J.M.C."/>
            <person name="Maruyama S.R."/>
            <person name="Gardinasse L.G."/>
            <person name="Nelson K."/>
            <person name="Ferreira B.R."/>
            <person name="Andrade T.G."/>
            <person name="Santos I.K.F.M."/>
        </authorList>
    </citation>
    <scope>NUCLEOTIDE SEQUENCE</scope>
    <source>
        <strain evidence="8">NSGR</strain>
        <tissue evidence="8">Salivary glands</tissue>
    </source>
</reference>
<evidence type="ECO:0000256" key="6">
    <source>
        <dbReference type="ARBA" id="ARBA00023242"/>
    </source>
</evidence>
<dbReference type="PANTHER" id="PTHR12773">
    <property type="entry name" value="UPF0315 PROTEIN-RELATED"/>
    <property type="match status" value="1"/>
</dbReference>
<dbReference type="FunFam" id="2.20.25.10:FF:000015">
    <property type="entry name" value="Multifunctional methyltransferase subunit TRM112-like protein"/>
    <property type="match status" value="1"/>
</dbReference>
<keyword evidence="8" id="KW-0808">Transferase</keyword>
<dbReference type="InterPro" id="IPR005651">
    <property type="entry name" value="Trm112-like"/>
</dbReference>
<dbReference type="PANTHER" id="PTHR12773:SF0">
    <property type="entry name" value="MULTIFUNCTIONAL METHYLTRANSFERASE SUBUNIT TRM112-LIKE PROTEIN"/>
    <property type="match status" value="1"/>
</dbReference>
<evidence type="ECO:0000256" key="4">
    <source>
        <dbReference type="ARBA" id="ARBA00019989"/>
    </source>
</evidence>
<dbReference type="CDD" id="cd21089">
    <property type="entry name" value="Trm112-like"/>
    <property type="match status" value="1"/>
</dbReference>
<dbReference type="SUPFAM" id="SSF158997">
    <property type="entry name" value="Trm112p-like"/>
    <property type="match status" value="1"/>
</dbReference>
<dbReference type="GO" id="GO:0005654">
    <property type="term" value="C:nucleoplasm"/>
    <property type="evidence" value="ECO:0007669"/>
    <property type="project" value="UniProtKB-SubCell"/>
</dbReference>
<dbReference type="GO" id="GO:0048471">
    <property type="term" value="C:perinuclear region of cytoplasm"/>
    <property type="evidence" value="ECO:0007669"/>
    <property type="project" value="UniProtKB-SubCell"/>
</dbReference>
<dbReference type="OrthoDB" id="2187549at2759"/>
<dbReference type="VEuPathDB" id="VectorBase:LOC119161557"/>
<comment type="similarity">
    <text evidence="3">Belongs to the TRM112 family.</text>
</comment>
<keyword evidence="6" id="KW-0539">Nucleus</keyword>
<evidence type="ECO:0000256" key="3">
    <source>
        <dbReference type="ARBA" id="ARBA00007980"/>
    </source>
</evidence>
<dbReference type="Gene3D" id="2.20.25.10">
    <property type="match status" value="1"/>
</dbReference>
<dbReference type="AlphaFoldDB" id="A0A6G5AD83"/>
<keyword evidence="5" id="KW-0963">Cytoplasm</keyword>
<evidence type="ECO:0000313" key="8">
    <source>
        <dbReference type="EMBL" id="NIE48942.1"/>
    </source>
</evidence>
<evidence type="ECO:0000256" key="1">
    <source>
        <dbReference type="ARBA" id="ARBA00004556"/>
    </source>
</evidence>
<sequence length="134" mass="15048">MKLLTHNMMTSKCIKGVRTGFPLGIVASETKVTTVDFNPEFVCRMIPKLDWDALYQAAESIGIAADLPKALLPDYEHNEEFLRRVHHTLFEVEVVAGELVCPETGRKFPITNGIPNMLLNENEVHTGDPEHAFE</sequence>
<dbReference type="InterPro" id="IPR039127">
    <property type="entry name" value="Trm112"/>
</dbReference>
<evidence type="ECO:0000256" key="2">
    <source>
        <dbReference type="ARBA" id="ARBA00004642"/>
    </source>
</evidence>
<name>A0A6G5AD83_RHIMP</name>